<reference evidence="3" key="2">
    <citation type="submission" date="2021-04" db="EMBL/GenBank/DDBJ databases">
        <authorList>
            <person name="Gilroy R."/>
        </authorList>
    </citation>
    <scope>NUCLEOTIDE SEQUENCE</scope>
    <source>
        <strain evidence="3">USAMLcec2-132</strain>
    </source>
</reference>
<protein>
    <submittedName>
        <fullName evidence="3">Carbon-nitrogen hydrolase family protein</fullName>
    </submittedName>
</protein>
<evidence type="ECO:0000313" key="3">
    <source>
        <dbReference type="EMBL" id="HJC24298.1"/>
    </source>
</evidence>
<keyword evidence="1 3" id="KW-0378">Hydrolase</keyword>
<comment type="caution">
    <text evidence="3">The sequence shown here is derived from an EMBL/GenBank/DDBJ whole genome shotgun (WGS) entry which is preliminary data.</text>
</comment>
<dbReference type="InterPro" id="IPR050345">
    <property type="entry name" value="Aliph_Amidase/BUP"/>
</dbReference>
<organism evidence="3 4">
    <name type="scientific">Candidatus Eisenbergiella merdavium</name>
    <dbReference type="NCBI Taxonomy" id="2838551"/>
    <lineage>
        <taxon>Bacteria</taxon>
        <taxon>Bacillati</taxon>
        <taxon>Bacillota</taxon>
        <taxon>Clostridia</taxon>
        <taxon>Lachnospirales</taxon>
        <taxon>Lachnospiraceae</taxon>
        <taxon>Eisenbergiella</taxon>
    </lineage>
</organism>
<dbReference type="Gene3D" id="3.60.110.10">
    <property type="entry name" value="Carbon-nitrogen hydrolase"/>
    <property type="match status" value="1"/>
</dbReference>
<evidence type="ECO:0000256" key="1">
    <source>
        <dbReference type="ARBA" id="ARBA00022801"/>
    </source>
</evidence>
<evidence type="ECO:0000259" key="2">
    <source>
        <dbReference type="PROSITE" id="PS50263"/>
    </source>
</evidence>
<dbReference type="Proteomes" id="UP000823891">
    <property type="component" value="Unassembled WGS sequence"/>
</dbReference>
<proteinExistence type="predicted"/>
<dbReference type="CDD" id="cd07197">
    <property type="entry name" value="nitrilase"/>
    <property type="match status" value="1"/>
</dbReference>
<accession>A0A9D2SQB5</accession>
<evidence type="ECO:0000313" key="4">
    <source>
        <dbReference type="Proteomes" id="UP000823891"/>
    </source>
</evidence>
<dbReference type="AlphaFoldDB" id="A0A9D2SQB5"/>
<dbReference type="PROSITE" id="PS50263">
    <property type="entry name" value="CN_HYDROLASE"/>
    <property type="match status" value="1"/>
</dbReference>
<name>A0A9D2SQB5_9FIRM</name>
<dbReference type="InterPro" id="IPR036526">
    <property type="entry name" value="C-N_Hydrolase_sf"/>
</dbReference>
<dbReference type="InterPro" id="IPR003010">
    <property type="entry name" value="C-N_Hydrolase"/>
</dbReference>
<sequence>MKIALASAPVMEKAIGQNVRVILQNMEQCRGKADLVVFGESVLQGFNSLSWEYETDCRMAVPRTDETIMQVRRSAVENRIAVSFGYLEKDGESIFSSQIVIDEMGEVIHNFHRVSIGWKDYCRTDEHYREGEHFQVFSYKGKQFAIGLCGDLWTDGRPEEMRRLKADIILWPVWCDYDAEEWNKKIKYEYARQAALCGKTVLLVNPFDVCDGMIEHAAGGAIYFKEGSIAAENPAGDSGIIIIEV</sequence>
<dbReference type="PANTHER" id="PTHR43674">
    <property type="entry name" value="NITRILASE C965.09-RELATED"/>
    <property type="match status" value="1"/>
</dbReference>
<dbReference type="PANTHER" id="PTHR43674:SF2">
    <property type="entry name" value="BETA-UREIDOPROPIONASE"/>
    <property type="match status" value="1"/>
</dbReference>
<gene>
    <name evidence="3" type="ORF">H9761_11410</name>
</gene>
<dbReference type="EMBL" id="DWWS01000040">
    <property type="protein sequence ID" value="HJC24298.1"/>
    <property type="molecule type" value="Genomic_DNA"/>
</dbReference>
<dbReference type="Pfam" id="PF00795">
    <property type="entry name" value="CN_hydrolase"/>
    <property type="match status" value="1"/>
</dbReference>
<dbReference type="SUPFAM" id="SSF56317">
    <property type="entry name" value="Carbon-nitrogen hydrolase"/>
    <property type="match status" value="1"/>
</dbReference>
<reference evidence="3" key="1">
    <citation type="journal article" date="2021" name="PeerJ">
        <title>Extensive microbial diversity within the chicken gut microbiome revealed by metagenomics and culture.</title>
        <authorList>
            <person name="Gilroy R."/>
            <person name="Ravi A."/>
            <person name="Getino M."/>
            <person name="Pursley I."/>
            <person name="Horton D.L."/>
            <person name="Alikhan N.F."/>
            <person name="Baker D."/>
            <person name="Gharbi K."/>
            <person name="Hall N."/>
            <person name="Watson M."/>
            <person name="Adriaenssens E.M."/>
            <person name="Foster-Nyarko E."/>
            <person name="Jarju S."/>
            <person name="Secka A."/>
            <person name="Antonio M."/>
            <person name="Oren A."/>
            <person name="Chaudhuri R.R."/>
            <person name="La Ragione R."/>
            <person name="Hildebrand F."/>
            <person name="Pallen M.J."/>
        </authorList>
    </citation>
    <scope>NUCLEOTIDE SEQUENCE</scope>
    <source>
        <strain evidence="3">USAMLcec2-132</strain>
    </source>
</reference>
<dbReference type="GO" id="GO:0016811">
    <property type="term" value="F:hydrolase activity, acting on carbon-nitrogen (but not peptide) bonds, in linear amides"/>
    <property type="evidence" value="ECO:0007669"/>
    <property type="project" value="UniProtKB-ARBA"/>
</dbReference>
<feature type="domain" description="CN hydrolase" evidence="2">
    <location>
        <begin position="1"/>
        <end position="245"/>
    </location>
</feature>